<keyword evidence="1" id="KW-0812">Transmembrane</keyword>
<evidence type="ECO:0008006" key="4">
    <source>
        <dbReference type="Google" id="ProtNLM"/>
    </source>
</evidence>
<evidence type="ECO:0000256" key="1">
    <source>
        <dbReference type="SAM" id="Phobius"/>
    </source>
</evidence>
<dbReference type="EMBL" id="JABBGH010000001">
    <property type="protein sequence ID" value="NML63611.1"/>
    <property type="molecule type" value="Genomic_DNA"/>
</dbReference>
<evidence type="ECO:0000313" key="3">
    <source>
        <dbReference type="Proteomes" id="UP000559626"/>
    </source>
</evidence>
<dbReference type="Proteomes" id="UP000559626">
    <property type="component" value="Unassembled WGS sequence"/>
</dbReference>
<sequence>MAKAAKFVVAAALFITVAVFITQYLWNQLVPTLFHGPAITYWQTLGLLVLSRILFGGWGRGGGNRFARGRAWKQRMEQRLATFSPEEREKFRAQMRSRCMTMNSWAQKGATETA</sequence>
<keyword evidence="1" id="KW-1133">Transmembrane helix</keyword>
<keyword evidence="1" id="KW-0472">Membrane</keyword>
<evidence type="ECO:0000313" key="2">
    <source>
        <dbReference type="EMBL" id="NML63611.1"/>
    </source>
</evidence>
<accession>A0A7Y0AA64</accession>
<reference evidence="2 3" key="1">
    <citation type="submission" date="2020-04" db="EMBL/GenBank/DDBJ databases">
        <title>Hymenobacter polaris sp. nov., isolated from Arctic soil.</title>
        <authorList>
            <person name="Dahal R.H."/>
        </authorList>
    </citation>
    <scope>NUCLEOTIDE SEQUENCE [LARGE SCALE GENOMIC DNA]</scope>
    <source>
        <strain evidence="2 3">RP-2-7</strain>
    </source>
</reference>
<gene>
    <name evidence="2" type="ORF">HHL22_00150</name>
</gene>
<protein>
    <recommendedName>
        <fullName evidence="4">DUF1682 domain-containing protein</fullName>
    </recommendedName>
</protein>
<organism evidence="2 3">
    <name type="scientific">Hymenobacter polaris</name>
    <dbReference type="NCBI Taxonomy" id="2682546"/>
    <lineage>
        <taxon>Bacteria</taxon>
        <taxon>Pseudomonadati</taxon>
        <taxon>Bacteroidota</taxon>
        <taxon>Cytophagia</taxon>
        <taxon>Cytophagales</taxon>
        <taxon>Hymenobacteraceae</taxon>
        <taxon>Hymenobacter</taxon>
    </lineage>
</organism>
<feature type="transmembrane region" description="Helical" evidence="1">
    <location>
        <begin position="38"/>
        <end position="58"/>
    </location>
</feature>
<comment type="caution">
    <text evidence="2">The sequence shown here is derived from an EMBL/GenBank/DDBJ whole genome shotgun (WGS) entry which is preliminary data.</text>
</comment>
<feature type="transmembrane region" description="Helical" evidence="1">
    <location>
        <begin position="7"/>
        <end position="26"/>
    </location>
</feature>
<name>A0A7Y0AA64_9BACT</name>
<proteinExistence type="predicted"/>
<dbReference type="AlphaFoldDB" id="A0A7Y0AA64"/>
<keyword evidence="3" id="KW-1185">Reference proteome</keyword>